<dbReference type="InterPro" id="IPR029010">
    <property type="entry name" value="ThuA-like"/>
</dbReference>
<feature type="domain" description="ThuA-like" evidence="1">
    <location>
        <begin position="99"/>
        <end position="300"/>
    </location>
</feature>
<accession>A0ABS0WVC4</accession>
<sequence>MKFSKILTLITVIVLMCSFGLKFEKEIKPKIKVLIVDGQNNHGVWPKSTIMMKQYLEETGLFTVDIERTKFLWKGEGEKAFLSLAETGDSEFLEKPKTDPDFCPKFRKYDVVVSNFGWKAADWPEKTQKSFEKFIRKGGGFVAVHAANNSFPKWLNYNQMIGLGGWGGRNEKNGPYVYYNNEGKLIHDTSEGEAGSHGSRHEFPVTIRVADHPITKGMPKVWLTTADECYAKLRGPAENMTVLATGKDQSTKAPTDRHEPIFIVTNYGKGRVFNTILGHDTVSFQSVGFITSFTRAAEWAATGEVTQEIPSNFPTKKASSSNNFSIIK</sequence>
<dbReference type="EMBL" id="JAEHFJ010000010">
    <property type="protein sequence ID" value="MBJ2175939.1"/>
    <property type="molecule type" value="Genomic_DNA"/>
</dbReference>
<dbReference type="RefSeq" id="WP_117882416.1">
    <property type="nucleotide sequence ID" value="NZ_JAEHFJ010000010.1"/>
</dbReference>
<proteinExistence type="predicted"/>
<dbReference type="Gene3D" id="3.40.50.880">
    <property type="match status" value="1"/>
</dbReference>
<dbReference type="Pfam" id="PF06283">
    <property type="entry name" value="ThuA"/>
    <property type="match status" value="1"/>
</dbReference>
<organism evidence="2 3">
    <name type="scientific">Aureibaculum flavum</name>
    <dbReference type="NCBI Taxonomy" id="2795986"/>
    <lineage>
        <taxon>Bacteria</taxon>
        <taxon>Pseudomonadati</taxon>
        <taxon>Bacteroidota</taxon>
        <taxon>Flavobacteriia</taxon>
        <taxon>Flavobacteriales</taxon>
        <taxon>Flavobacteriaceae</taxon>
        <taxon>Aureibaculum</taxon>
    </lineage>
</organism>
<dbReference type="PANTHER" id="PTHR40469">
    <property type="entry name" value="SECRETED GLYCOSYL HYDROLASE"/>
    <property type="match status" value="1"/>
</dbReference>
<dbReference type="Proteomes" id="UP000623301">
    <property type="component" value="Unassembled WGS sequence"/>
</dbReference>
<protein>
    <submittedName>
        <fullName evidence="2">ThuA domain-containing protein</fullName>
    </submittedName>
</protein>
<evidence type="ECO:0000313" key="2">
    <source>
        <dbReference type="EMBL" id="MBJ2175939.1"/>
    </source>
</evidence>
<gene>
    <name evidence="2" type="ORF">JBL43_16915</name>
</gene>
<evidence type="ECO:0000313" key="3">
    <source>
        <dbReference type="Proteomes" id="UP000623301"/>
    </source>
</evidence>
<comment type="caution">
    <text evidence="2">The sequence shown here is derived from an EMBL/GenBank/DDBJ whole genome shotgun (WGS) entry which is preliminary data.</text>
</comment>
<dbReference type="SUPFAM" id="SSF52317">
    <property type="entry name" value="Class I glutamine amidotransferase-like"/>
    <property type="match status" value="1"/>
</dbReference>
<dbReference type="InterPro" id="IPR029062">
    <property type="entry name" value="Class_I_gatase-like"/>
</dbReference>
<reference evidence="2 3" key="1">
    <citation type="submission" date="2020-12" db="EMBL/GenBank/DDBJ databases">
        <title>Aureibaculum luteum sp. nov. and Aureibaculum flavum sp. nov., novel members of the family Flavobacteriaceae isolated from Antarctic intertidal sediments.</title>
        <authorList>
            <person name="He X."/>
            <person name="Zhang X."/>
        </authorList>
    </citation>
    <scope>NUCLEOTIDE SEQUENCE [LARGE SCALE GENOMIC DNA]</scope>
    <source>
        <strain evidence="2 3">A20</strain>
    </source>
</reference>
<evidence type="ECO:0000259" key="1">
    <source>
        <dbReference type="Pfam" id="PF06283"/>
    </source>
</evidence>
<dbReference type="PANTHER" id="PTHR40469:SF2">
    <property type="entry name" value="GALACTOSE-BINDING DOMAIN-LIKE SUPERFAMILY PROTEIN"/>
    <property type="match status" value="1"/>
</dbReference>
<keyword evidence="3" id="KW-1185">Reference proteome</keyword>
<name>A0ABS0WVC4_9FLAO</name>